<evidence type="ECO:0000313" key="3">
    <source>
        <dbReference type="Proteomes" id="UP000257231"/>
    </source>
</evidence>
<reference evidence="3" key="1">
    <citation type="submission" date="2018-06" db="EMBL/GenBank/DDBJ databases">
        <authorList>
            <person name="Zhirakovskaya E."/>
        </authorList>
    </citation>
    <scope>NUCLEOTIDE SEQUENCE [LARGE SCALE GENOMIC DNA]</scope>
</reference>
<feature type="compositionally biased region" description="Low complexity" evidence="1">
    <location>
        <begin position="36"/>
        <end position="49"/>
    </location>
</feature>
<accession>A0A345KMZ4</accession>
<feature type="region of interest" description="Disordered" evidence="1">
    <location>
        <begin position="30"/>
        <end position="49"/>
    </location>
</feature>
<name>A0A345KMZ4_9CAUD</name>
<proteinExistence type="predicted"/>
<evidence type="ECO:0000313" key="2">
    <source>
        <dbReference type="EMBL" id="AXH44396.1"/>
    </source>
</evidence>
<dbReference type="KEGG" id="vg:77925046"/>
<protein>
    <submittedName>
        <fullName evidence="2">Uncharacterized protein</fullName>
    </submittedName>
</protein>
<sequence length="49" mass="5214">MAQKKTEILVSPDGAREWEPEDAAQAVNLKAQGWQPKPATKAAAPAANK</sequence>
<dbReference type="Proteomes" id="UP000257231">
    <property type="component" value="Segment"/>
</dbReference>
<gene>
    <name evidence="2" type="primary">14</name>
    <name evidence="2" type="ORF">SEA_MARGARETKALI_14</name>
</gene>
<keyword evidence="3" id="KW-1185">Reference proteome</keyword>
<organism evidence="2 3">
    <name type="scientific">Arthrobacter phage MargaretKali</name>
    <dbReference type="NCBI Taxonomy" id="2250414"/>
    <lineage>
        <taxon>Viruses</taxon>
        <taxon>Duplodnaviria</taxon>
        <taxon>Heunggongvirae</taxon>
        <taxon>Uroviricota</taxon>
        <taxon>Caudoviricetes</taxon>
        <taxon>Kumottavirus</taxon>
        <taxon>Kumottavirus margaretkali</taxon>
    </lineage>
</organism>
<dbReference type="RefSeq" id="YP_010649496.1">
    <property type="nucleotide sequence ID" value="NC_070769.1"/>
</dbReference>
<dbReference type="EMBL" id="MH450123">
    <property type="protein sequence ID" value="AXH44396.1"/>
    <property type="molecule type" value="Genomic_DNA"/>
</dbReference>
<evidence type="ECO:0000256" key="1">
    <source>
        <dbReference type="SAM" id="MobiDB-lite"/>
    </source>
</evidence>
<dbReference type="GeneID" id="77925046"/>